<gene>
    <name evidence="1" type="ORF">A6R68_08214</name>
</gene>
<dbReference type="AlphaFoldDB" id="A0A1A6G5Q2"/>
<comment type="caution">
    <text evidence="1">The sequence shown here is derived from an EMBL/GenBank/DDBJ whole genome shotgun (WGS) entry which is preliminary data.</text>
</comment>
<protein>
    <submittedName>
        <fullName evidence="1">Uncharacterized protein</fullName>
    </submittedName>
</protein>
<proteinExistence type="predicted"/>
<reference evidence="1 2" key="1">
    <citation type="submission" date="2016-06" db="EMBL/GenBank/DDBJ databases">
        <title>The Draft Genome Sequence and Annotation of the Desert Woodrat Neotoma lepida.</title>
        <authorList>
            <person name="Campbell M."/>
            <person name="Oakeson K.F."/>
            <person name="Yandell M."/>
            <person name="Halpert J.R."/>
            <person name="Dearing D."/>
        </authorList>
    </citation>
    <scope>NUCLEOTIDE SEQUENCE [LARGE SCALE GENOMIC DNA]</scope>
    <source>
        <strain evidence="1">417</strain>
        <tissue evidence="1">Liver</tissue>
    </source>
</reference>
<dbReference type="Proteomes" id="UP000092124">
    <property type="component" value="Unassembled WGS sequence"/>
</dbReference>
<sequence length="61" mass="6356">MAWAELMHGKGTEAAPFLGAGLVFGASSSVLSFTFDSPDDLLTPPIEQLLPEGQTLGSIHV</sequence>
<name>A0A1A6G5Q2_NEOLE</name>
<organism evidence="1 2">
    <name type="scientific">Neotoma lepida</name>
    <name type="common">Desert woodrat</name>
    <dbReference type="NCBI Taxonomy" id="56216"/>
    <lineage>
        <taxon>Eukaryota</taxon>
        <taxon>Metazoa</taxon>
        <taxon>Chordata</taxon>
        <taxon>Craniata</taxon>
        <taxon>Vertebrata</taxon>
        <taxon>Euteleostomi</taxon>
        <taxon>Mammalia</taxon>
        <taxon>Eutheria</taxon>
        <taxon>Euarchontoglires</taxon>
        <taxon>Glires</taxon>
        <taxon>Rodentia</taxon>
        <taxon>Myomorpha</taxon>
        <taxon>Muroidea</taxon>
        <taxon>Cricetidae</taxon>
        <taxon>Neotominae</taxon>
        <taxon>Neotoma</taxon>
    </lineage>
</organism>
<accession>A0A1A6G5Q2</accession>
<evidence type="ECO:0000313" key="1">
    <source>
        <dbReference type="EMBL" id="OBS60667.1"/>
    </source>
</evidence>
<keyword evidence="2" id="KW-1185">Reference proteome</keyword>
<dbReference type="EMBL" id="LZPO01107319">
    <property type="protein sequence ID" value="OBS60667.1"/>
    <property type="molecule type" value="Genomic_DNA"/>
</dbReference>
<evidence type="ECO:0000313" key="2">
    <source>
        <dbReference type="Proteomes" id="UP000092124"/>
    </source>
</evidence>